<dbReference type="EMBL" id="JANPWB010000005">
    <property type="protein sequence ID" value="KAJ1183230.1"/>
    <property type="molecule type" value="Genomic_DNA"/>
</dbReference>
<sequence>MCVKHNGPSCVPPVPLLVCALVEVIMRFFKVGRMWTPETQNFRHILVTGYGKRRQTAISSPHFRVP</sequence>
<proteinExistence type="predicted"/>
<dbReference type="AlphaFoldDB" id="A0AAV7U358"/>
<gene>
    <name evidence="1" type="ORF">NDU88_000055</name>
</gene>
<organism evidence="1 2">
    <name type="scientific">Pleurodeles waltl</name>
    <name type="common">Iberian ribbed newt</name>
    <dbReference type="NCBI Taxonomy" id="8319"/>
    <lineage>
        <taxon>Eukaryota</taxon>
        <taxon>Metazoa</taxon>
        <taxon>Chordata</taxon>
        <taxon>Craniata</taxon>
        <taxon>Vertebrata</taxon>
        <taxon>Euteleostomi</taxon>
        <taxon>Amphibia</taxon>
        <taxon>Batrachia</taxon>
        <taxon>Caudata</taxon>
        <taxon>Salamandroidea</taxon>
        <taxon>Salamandridae</taxon>
        <taxon>Pleurodelinae</taxon>
        <taxon>Pleurodeles</taxon>
    </lineage>
</organism>
<keyword evidence="2" id="KW-1185">Reference proteome</keyword>
<reference evidence="1" key="1">
    <citation type="journal article" date="2022" name="bioRxiv">
        <title>Sequencing and chromosome-scale assembly of the giantPleurodeles waltlgenome.</title>
        <authorList>
            <person name="Brown T."/>
            <person name="Elewa A."/>
            <person name="Iarovenko S."/>
            <person name="Subramanian E."/>
            <person name="Araus A.J."/>
            <person name="Petzold A."/>
            <person name="Susuki M."/>
            <person name="Suzuki K.-i.T."/>
            <person name="Hayashi T."/>
            <person name="Toyoda A."/>
            <person name="Oliveira C."/>
            <person name="Osipova E."/>
            <person name="Leigh N.D."/>
            <person name="Simon A."/>
            <person name="Yun M.H."/>
        </authorList>
    </citation>
    <scope>NUCLEOTIDE SEQUENCE</scope>
    <source>
        <strain evidence="1">20211129_DDA</strain>
        <tissue evidence="1">Liver</tissue>
    </source>
</reference>
<dbReference type="Proteomes" id="UP001066276">
    <property type="component" value="Chromosome 3_1"/>
</dbReference>
<comment type="caution">
    <text evidence="1">The sequence shown here is derived from an EMBL/GenBank/DDBJ whole genome shotgun (WGS) entry which is preliminary data.</text>
</comment>
<name>A0AAV7U358_PLEWA</name>
<evidence type="ECO:0008006" key="3">
    <source>
        <dbReference type="Google" id="ProtNLM"/>
    </source>
</evidence>
<accession>A0AAV7U358</accession>
<evidence type="ECO:0000313" key="1">
    <source>
        <dbReference type="EMBL" id="KAJ1183230.1"/>
    </source>
</evidence>
<evidence type="ECO:0000313" key="2">
    <source>
        <dbReference type="Proteomes" id="UP001066276"/>
    </source>
</evidence>
<protein>
    <recommendedName>
        <fullName evidence="3">Secreted protein</fullName>
    </recommendedName>
</protein>